<dbReference type="InterPro" id="IPR009057">
    <property type="entry name" value="Homeodomain-like_sf"/>
</dbReference>
<feature type="region of interest" description="Disordered" evidence="1">
    <location>
        <begin position="112"/>
        <end position="164"/>
    </location>
</feature>
<comment type="caution">
    <text evidence="2">The sequence shown here is derived from an EMBL/GenBank/DDBJ whole genome shotgun (WGS) entry which is preliminary data.</text>
</comment>
<evidence type="ECO:0008006" key="4">
    <source>
        <dbReference type="Google" id="ProtNLM"/>
    </source>
</evidence>
<proteinExistence type="predicted"/>
<dbReference type="AlphaFoldDB" id="A0A9P4UYT7"/>
<accession>A0A9P4UYT7</accession>
<evidence type="ECO:0000313" key="2">
    <source>
        <dbReference type="EMBL" id="KAF2731714.1"/>
    </source>
</evidence>
<dbReference type="EMBL" id="ML996190">
    <property type="protein sequence ID" value="KAF2731714.1"/>
    <property type="molecule type" value="Genomic_DNA"/>
</dbReference>
<dbReference type="Proteomes" id="UP000799444">
    <property type="component" value="Unassembled WGS sequence"/>
</dbReference>
<evidence type="ECO:0000313" key="3">
    <source>
        <dbReference type="Proteomes" id="UP000799444"/>
    </source>
</evidence>
<sequence length="230" mass="27090">MSPTSSISTVSAKKSWTAKEESRVKLSARLGLSWKITQLLLPDRTRDAIQQRTYLLRKSGELEPASESRKRQQESRLRWSAEEDEWLLATGPPEKRIQKKLRNRTEYAARTRYRKLMRSREKSRSQTSQTEHDANSNGASSMEPEEISNNPGNAHKGPLPKRQWTMEEDERIIRMWFDLNDPEDIHKVMPHWPAVQIRRRINAIQQEHTELFVKVRDEHMLHDPERRSTS</sequence>
<keyword evidence="3" id="KW-1185">Reference proteome</keyword>
<protein>
    <recommendedName>
        <fullName evidence="4">Myb-like domain-containing protein</fullName>
    </recommendedName>
</protein>
<dbReference type="OrthoDB" id="10647279at2759"/>
<name>A0A9P4UYT7_9PLEO</name>
<reference evidence="2" key="1">
    <citation type="journal article" date="2020" name="Stud. Mycol.">
        <title>101 Dothideomycetes genomes: a test case for predicting lifestyles and emergence of pathogens.</title>
        <authorList>
            <person name="Haridas S."/>
            <person name="Albert R."/>
            <person name="Binder M."/>
            <person name="Bloem J."/>
            <person name="Labutti K."/>
            <person name="Salamov A."/>
            <person name="Andreopoulos B."/>
            <person name="Baker S."/>
            <person name="Barry K."/>
            <person name="Bills G."/>
            <person name="Bluhm B."/>
            <person name="Cannon C."/>
            <person name="Castanera R."/>
            <person name="Culley D."/>
            <person name="Daum C."/>
            <person name="Ezra D."/>
            <person name="Gonzalez J."/>
            <person name="Henrissat B."/>
            <person name="Kuo A."/>
            <person name="Liang C."/>
            <person name="Lipzen A."/>
            <person name="Lutzoni F."/>
            <person name="Magnuson J."/>
            <person name="Mondo S."/>
            <person name="Nolan M."/>
            <person name="Ohm R."/>
            <person name="Pangilinan J."/>
            <person name="Park H.-J."/>
            <person name="Ramirez L."/>
            <person name="Alfaro M."/>
            <person name="Sun H."/>
            <person name="Tritt A."/>
            <person name="Yoshinaga Y."/>
            <person name="Zwiers L.-H."/>
            <person name="Turgeon B."/>
            <person name="Goodwin S."/>
            <person name="Spatafora J."/>
            <person name="Crous P."/>
            <person name="Grigoriev I."/>
        </authorList>
    </citation>
    <scope>NUCLEOTIDE SEQUENCE</scope>
    <source>
        <strain evidence="2">CBS 125425</strain>
    </source>
</reference>
<feature type="compositionally biased region" description="Basic and acidic residues" evidence="1">
    <location>
        <begin position="118"/>
        <end position="134"/>
    </location>
</feature>
<evidence type="ECO:0000256" key="1">
    <source>
        <dbReference type="SAM" id="MobiDB-lite"/>
    </source>
</evidence>
<gene>
    <name evidence="2" type="ORF">EJ04DRAFT_525924</name>
</gene>
<dbReference type="SUPFAM" id="SSF46689">
    <property type="entry name" value="Homeodomain-like"/>
    <property type="match status" value="1"/>
</dbReference>
<organism evidence="2 3">
    <name type="scientific">Polyplosphaeria fusca</name>
    <dbReference type="NCBI Taxonomy" id="682080"/>
    <lineage>
        <taxon>Eukaryota</taxon>
        <taxon>Fungi</taxon>
        <taxon>Dikarya</taxon>
        <taxon>Ascomycota</taxon>
        <taxon>Pezizomycotina</taxon>
        <taxon>Dothideomycetes</taxon>
        <taxon>Pleosporomycetidae</taxon>
        <taxon>Pleosporales</taxon>
        <taxon>Tetraplosphaeriaceae</taxon>
        <taxon>Polyplosphaeria</taxon>
    </lineage>
</organism>